<dbReference type="SMART" id="SM00331">
    <property type="entry name" value="PP2C_SIG"/>
    <property type="match status" value="1"/>
</dbReference>
<reference evidence="4" key="1">
    <citation type="submission" date="2020-05" db="EMBL/GenBank/DDBJ databases">
        <authorList>
            <person name="Chiriac C."/>
            <person name="Salcher M."/>
            <person name="Ghai R."/>
            <person name="Kavagutti S V."/>
        </authorList>
    </citation>
    <scope>NUCLEOTIDE SEQUENCE</scope>
</reference>
<feature type="compositionally biased region" description="Pro residues" evidence="1">
    <location>
        <begin position="431"/>
        <end position="445"/>
    </location>
</feature>
<dbReference type="AlphaFoldDB" id="A0A6J7IYT8"/>
<evidence type="ECO:0000256" key="2">
    <source>
        <dbReference type="SAM" id="Phobius"/>
    </source>
</evidence>
<feature type="region of interest" description="Disordered" evidence="1">
    <location>
        <begin position="424"/>
        <end position="462"/>
    </location>
</feature>
<keyword evidence="2" id="KW-0812">Transmembrane</keyword>
<keyword evidence="2" id="KW-1133">Transmembrane helix</keyword>
<feature type="domain" description="PPM-type phosphatase" evidence="3">
    <location>
        <begin position="6"/>
        <end position="239"/>
    </location>
</feature>
<evidence type="ECO:0000259" key="3">
    <source>
        <dbReference type="PROSITE" id="PS51746"/>
    </source>
</evidence>
<dbReference type="EMBL" id="CAFBNF010000035">
    <property type="protein sequence ID" value="CAB4935494.1"/>
    <property type="molecule type" value="Genomic_DNA"/>
</dbReference>
<organism evidence="4">
    <name type="scientific">freshwater metagenome</name>
    <dbReference type="NCBI Taxonomy" id="449393"/>
    <lineage>
        <taxon>unclassified sequences</taxon>
        <taxon>metagenomes</taxon>
        <taxon>ecological metagenomes</taxon>
    </lineage>
</organism>
<dbReference type="CDD" id="cd00143">
    <property type="entry name" value="PP2Cc"/>
    <property type="match status" value="1"/>
</dbReference>
<gene>
    <name evidence="4" type="ORF">UFOPK3773_00507</name>
</gene>
<dbReference type="PROSITE" id="PS51746">
    <property type="entry name" value="PPM_2"/>
    <property type="match status" value="1"/>
</dbReference>
<protein>
    <submittedName>
        <fullName evidence="4">Unannotated protein</fullName>
    </submittedName>
</protein>
<dbReference type="Gene3D" id="3.60.40.10">
    <property type="entry name" value="PPM-type phosphatase domain"/>
    <property type="match status" value="1"/>
</dbReference>
<feature type="compositionally biased region" description="Low complexity" evidence="1">
    <location>
        <begin position="446"/>
        <end position="455"/>
    </location>
</feature>
<dbReference type="Pfam" id="PF13672">
    <property type="entry name" value="PP2C_2"/>
    <property type="match status" value="1"/>
</dbReference>
<dbReference type="InterPro" id="IPR001932">
    <property type="entry name" value="PPM-type_phosphatase-like_dom"/>
</dbReference>
<keyword evidence="2" id="KW-0472">Membrane</keyword>
<accession>A0A6J7IYT8</accession>
<evidence type="ECO:0000256" key="1">
    <source>
        <dbReference type="SAM" id="MobiDB-lite"/>
    </source>
</evidence>
<dbReference type="InterPro" id="IPR036457">
    <property type="entry name" value="PPM-type-like_dom_sf"/>
</dbReference>
<name>A0A6J7IYT8_9ZZZZ</name>
<dbReference type="SUPFAM" id="SSF81606">
    <property type="entry name" value="PP2C-like"/>
    <property type="match status" value="1"/>
</dbReference>
<proteinExistence type="predicted"/>
<sequence length="462" mass="48412">MTLSLRYAARSHIGLVRTGNEDSGYAGPTMLVVADGMGGHAAGELASAAAVATFATIDAESDPTSETEVLTDLSAGIARTTEEIRRVVGERPQFAGMGTTLTALAWRNGLANLVHVGDSRAYLLREGELSQMTHDHTYVQMLVDTDRITPAEALTHPRRNLLLRAIDGITDVEPDLQAREAQVGDRYLLCSDGLCGVIPESLLAQLLAEGDPTYAVTALVDAALEAGAPDNVTVVVAEVVTSDHRPGDQATGAVPVVVGAASEARTRERLSYVRFPDDVEPALGPPTGEQAAVEPVELQLTPPPAHHRRDTRGRRWVPLVAVVAVLALIALVSTALSLWATAQYYVGSNAGYVAIYQGVPQSIAGRQLSSVTELSTIAVTALPDVDQSSVLRAIPVTNLDEARRVLARLEAQALSCVTAPTQGCPNAITPTAPPSPTLTPTPSPTPSTVLTSPAPESSGTQS</sequence>
<feature type="transmembrane region" description="Helical" evidence="2">
    <location>
        <begin position="316"/>
        <end position="340"/>
    </location>
</feature>
<dbReference type="SMART" id="SM00332">
    <property type="entry name" value="PP2Cc"/>
    <property type="match status" value="1"/>
</dbReference>
<evidence type="ECO:0000313" key="4">
    <source>
        <dbReference type="EMBL" id="CAB4935494.1"/>
    </source>
</evidence>